<dbReference type="PANTHER" id="PTHR30244:SF36">
    <property type="entry name" value="3-OXO-GLUCOSE-6-PHOSPHATE:GLUTAMATE AMINOTRANSFERASE"/>
    <property type="match status" value="1"/>
</dbReference>
<dbReference type="InterPro" id="IPR015422">
    <property type="entry name" value="PyrdxlP-dep_Trfase_small"/>
</dbReference>
<name>A0A518KEF0_9BACT</name>
<proteinExistence type="inferred from homology"/>
<gene>
    <name evidence="6" type="ORF">Spa11_43740</name>
</gene>
<dbReference type="AlphaFoldDB" id="A0A518KEF0"/>
<keyword evidence="7" id="KW-1185">Reference proteome</keyword>
<dbReference type="FunFam" id="3.40.640.10:FF:000089">
    <property type="entry name" value="Aminotransferase, DegT/DnrJ/EryC1/StrS family"/>
    <property type="match status" value="1"/>
</dbReference>
<keyword evidence="6" id="KW-0032">Aminotransferase</keyword>
<dbReference type="GO" id="GO:0030170">
    <property type="term" value="F:pyridoxal phosphate binding"/>
    <property type="evidence" value="ECO:0007669"/>
    <property type="project" value="UniProtKB-ARBA"/>
</dbReference>
<evidence type="ECO:0000256" key="3">
    <source>
        <dbReference type="PIRSR" id="PIRSR000390-1"/>
    </source>
</evidence>
<evidence type="ECO:0000256" key="1">
    <source>
        <dbReference type="ARBA" id="ARBA00022898"/>
    </source>
</evidence>
<dbReference type="GO" id="GO:0008483">
    <property type="term" value="F:transaminase activity"/>
    <property type="evidence" value="ECO:0007669"/>
    <property type="project" value="UniProtKB-KW"/>
</dbReference>
<dbReference type="Gene3D" id="3.90.1150.10">
    <property type="entry name" value="Aspartate Aminotransferase, domain 1"/>
    <property type="match status" value="1"/>
</dbReference>
<dbReference type="PANTHER" id="PTHR30244">
    <property type="entry name" value="TRANSAMINASE"/>
    <property type="match status" value="1"/>
</dbReference>
<dbReference type="InterPro" id="IPR000653">
    <property type="entry name" value="DegT/StrS_aminotransferase"/>
</dbReference>
<dbReference type="Pfam" id="PF01041">
    <property type="entry name" value="DegT_DnrJ_EryC1"/>
    <property type="match status" value="1"/>
</dbReference>
<dbReference type="SUPFAM" id="SSF53383">
    <property type="entry name" value="PLP-dependent transferases"/>
    <property type="match status" value="1"/>
</dbReference>
<evidence type="ECO:0000313" key="7">
    <source>
        <dbReference type="Proteomes" id="UP000316426"/>
    </source>
</evidence>
<dbReference type="GO" id="GO:0000271">
    <property type="term" value="P:polysaccharide biosynthetic process"/>
    <property type="evidence" value="ECO:0007669"/>
    <property type="project" value="TreeGrafter"/>
</dbReference>
<dbReference type="CDD" id="cd00616">
    <property type="entry name" value="AHBA_syn"/>
    <property type="match status" value="1"/>
</dbReference>
<organism evidence="6 7">
    <name type="scientific">Botrimarina mediterranea</name>
    <dbReference type="NCBI Taxonomy" id="2528022"/>
    <lineage>
        <taxon>Bacteria</taxon>
        <taxon>Pseudomonadati</taxon>
        <taxon>Planctomycetota</taxon>
        <taxon>Planctomycetia</taxon>
        <taxon>Pirellulales</taxon>
        <taxon>Lacipirellulaceae</taxon>
        <taxon>Botrimarina</taxon>
    </lineage>
</organism>
<dbReference type="Proteomes" id="UP000316426">
    <property type="component" value="Chromosome"/>
</dbReference>
<keyword evidence="1 4" id="KW-0663">Pyridoxal phosphate</keyword>
<feature type="active site" description="Proton acceptor" evidence="3">
    <location>
        <position position="202"/>
    </location>
</feature>
<dbReference type="RefSeq" id="WP_145116611.1">
    <property type="nucleotide sequence ID" value="NZ_CP036349.1"/>
</dbReference>
<dbReference type="KEGG" id="bmei:Spa11_43740"/>
<evidence type="ECO:0000256" key="4">
    <source>
        <dbReference type="PIRSR" id="PIRSR000390-2"/>
    </source>
</evidence>
<evidence type="ECO:0000313" key="6">
    <source>
        <dbReference type="EMBL" id="QDV76149.1"/>
    </source>
</evidence>
<keyword evidence="6" id="KW-0808">Transferase</keyword>
<dbReference type="EMBL" id="CP036349">
    <property type="protein sequence ID" value="QDV76149.1"/>
    <property type="molecule type" value="Genomic_DNA"/>
</dbReference>
<evidence type="ECO:0000256" key="5">
    <source>
        <dbReference type="RuleBase" id="RU004508"/>
    </source>
</evidence>
<evidence type="ECO:0000256" key="2">
    <source>
        <dbReference type="ARBA" id="ARBA00037999"/>
    </source>
</evidence>
<dbReference type="EC" id="2.6.1.98" evidence="6"/>
<dbReference type="Gene3D" id="3.40.640.10">
    <property type="entry name" value="Type I PLP-dependent aspartate aminotransferase-like (Major domain)"/>
    <property type="match status" value="1"/>
</dbReference>
<dbReference type="PIRSF" id="PIRSF000390">
    <property type="entry name" value="PLP_StrS"/>
    <property type="match status" value="1"/>
</dbReference>
<reference evidence="6 7" key="1">
    <citation type="submission" date="2019-02" db="EMBL/GenBank/DDBJ databases">
        <title>Deep-cultivation of Planctomycetes and their phenomic and genomic characterization uncovers novel biology.</title>
        <authorList>
            <person name="Wiegand S."/>
            <person name="Jogler M."/>
            <person name="Boedeker C."/>
            <person name="Pinto D."/>
            <person name="Vollmers J."/>
            <person name="Rivas-Marin E."/>
            <person name="Kohn T."/>
            <person name="Peeters S.H."/>
            <person name="Heuer A."/>
            <person name="Rast P."/>
            <person name="Oberbeckmann S."/>
            <person name="Bunk B."/>
            <person name="Jeske O."/>
            <person name="Meyerdierks A."/>
            <person name="Storesund J.E."/>
            <person name="Kallscheuer N."/>
            <person name="Luecker S."/>
            <person name="Lage O.M."/>
            <person name="Pohl T."/>
            <person name="Merkel B.J."/>
            <person name="Hornburger P."/>
            <person name="Mueller R.-W."/>
            <person name="Bruemmer F."/>
            <person name="Labrenz M."/>
            <person name="Spormann A.M."/>
            <person name="Op den Camp H."/>
            <person name="Overmann J."/>
            <person name="Amann R."/>
            <person name="Jetten M.S.M."/>
            <person name="Mascher T."/>
            <person name="Medema M.H."/>
            <person name="Devos D.P."/>
            <person name="Kaster A.-K."/>
            <person name="Ovreas L."/>
            <person name="Rohde M."/>
            <person name="Galperin M.Y."/>
            <person name="Jogler C."/>
        </authorList>
    </citation>
    <scope>NUCLEOTIDE SEQUENCE [LARGE SCALE GENOMIC DNA]</scope>
    <source>
        <strain evidence="6 7">Spa11</strain>
    </source>
</reference>
<feature type="modified residue" description="N6-(pyridoxal phosphate)lysine" evidence="4">
    <location>
        <position position="202"/>
    </location>
</feature>
<comment type="similarity">
    <text evidence="2 5">Belongs to the DegT/DnrJ/EryC1 family.</text>
</comment>
<dbReference type="InterPro" id="IPR015421">
    <property type="entry name" value="PyrdxlP-dep_Trfase_major"/>
</dbReference>
<accession>A0A518KEF0</accession>
<protein>
    <submittedName>
        <fullName evidence="6">Aminotransferase</fullName>
        <ecNumber evidence="6">2.6.1.98</ecNumber>
    </submittedName>
</protein>
<sequence length="396" mass="42436">MTTPTVPLKPQATPQPAPVPLLDINRQNQPLRDEILAAITEVVDSGAFLKGPAVRQLEAEVAQMCGVDHAVGCASGSDALLVALMALEIGPGDEVILPSFTFFATAGAVSRLGATPVFADILPDTFNLDPADVARRVTRATKAIIPVHLFGQSADMDAINAIAADNGLTVIEDAAQAIGATYQGHPIGSLGRMGCISFYPTKNLGGMGDGGMITTNDPELADRLRVFCDHGQEPRYYHHFVGLNSRLDTIQAAALRVKVAKLAGYAEARTRHAARYDAAFDNSAIGAVLTTPIEAQGCPSVWNQYTVRVAEGRRDSLQHWLTERKIGSAIYYPVPLHLQKCFANLGYRRGDLPNTERAADEVLSLPIFPELTHEEQGRVIDAVSAYAAFATVRRAA</sequence>
<dbReference type="InterPro" id="IPR015424">
    <property type="entry name" value="PyrdxlP-dep_Trfase"/>
</dbReference>